<protein>
    <recommendedName>
        <fullName evidence="4">Glyoxysomal processing protease, glyoxysomal</fullName>
    </recommendedName>
</protein>
<name>A0A8K0HFM1_9ROSA</name>
<dbReference type="Gene3D" id="2.40.10.10">
    <property type="entry name" value="Trypsin-like serine proteases"/>
    <property type="match status" value="1"/>
</dbReference>
<reference evidence="2" key="1">
    <citation type="submission" date="2020-03" db="EMBL/GenBank/DDBJ databases">
        <title>A high-quality chromosome-level genome assembly of a woody plant with both climbing and erect habits, Rhamnella rubrinervis.</title>
        <authorList>
            <person name="Lu Z."/>
            <person name="Yang Y."/>
            <person name="Zhu X."/>
            <person name="Sun Y."/>
        </authorList>
    </citation>
    <scope>NUCLEOTIDE SEQUENCE</scope>
    <source>
        <strain evidence="2">BYM</strain>
        <tissue evidence="2">Leaf</tissue>
    </source>
</reference>
<dbReference type="GO" id="GO:0004252">
    <property type="term" value="F:serine-type endopeptidase activity"/>
    <property type="evidence" value="ECO:0007669"/>
    <property type="project" value="InterPro"/>
</dbReference>
<keyword evidence="3" id="KW-1185">Reference proteome</keyword>
<dbReference type="EMBL" id="VOIH02000003">
    <property type="protein sequence ID" value="KAF3451450.1"/>
    <property type="molecule type" value="Genomic_DNA"/>
</dbReference>
<sequence length="739" mass="79612">MGLPETVDFARNFAVMVRVQGPDPKGLKMRKHAFHQYHAGKTTLSASGILLPDTLYDSAVAKSLVGNTDQSPVLIVTVASVIEPFLSQQHKERISQGRPELIPGVQIDIMAEDGMRLEKDSENLDKGGPRWHATQFLTLIDVPASSLALQSLIEASLGSIDHGWEVGWSLASYSNGPQSSVDVVQSKVHSAEADNISNVGESTTRIAILGASLLSKDVPNIKISPFNKRGDFLLSVGSPFGVLSPVHFFNSISVGSISNCYPPTSLLMADIRCLPGTEGGPVFGDQAQFIGILIRPLRQKTSGAEIQLVIPWEAIASACSDLLQKEPHNAEKGIYNDKGKLTAVGKAILANSIGPDGPNTYIHEHLSSCCPSPLPVEKAMASVCLITIDDGVWASGILLNNQGLILTNAHLLEPWRFGKRTAIDGRYGTNSETSSLLFGESTSHEEKRVDGKKKSQVLPMTLQPVGSFVGEKNVGSKLSLSYRGRRNIRVRLDHMDPWIWCDAKVVYICKGPLDVALLQLENVTDQLSPIIVDFAWPSLGSMVHVIGHGLFGPRCGIFPSICSGVVAKVVKAKIPPSYQLSQLGSTQGHFPVMLETTAAVHPGSSGGAVVNSNGHMIGLVTSNARHGGGTVIPHLNFSIPSSALLPIFKFSKDMQDPSLLQVLDQPNQHLSSVWALMPPLSPKPPPLVNRPESLLEDDNKDGRGSRFAKFIAEKQNLLTKSVRLGKAEKQLNEIVPSKL</sequence>
<comment type="caution">
    <text evidence="2">The sequence shown here is derived from an EMBL/GenBank/DDBJ whole genome shotgun (WGS) entry which is preliminary data.</text>
</comment>
<evidence type="ECO:0000256" key="1">
    <source>
        <dbReference type="SAM" id="MobiDB-lite"/>
    </source>
</evidence>
<gene>
    <name evidence="2" type="ORF">FNV43_RR07545</name>
</gene>
<dbReference type="PANTHER" id="PTHR21004:SF0">
    <property type="entry name" value="PEROXISOMAL LEADER PEPTIDE-PROCESSING PROTEASE"/>
    <property type="match status" value="1"/>
</dbReference>
<evidence type="ECO:0000313" key="2">
    <source>
        <dbReference type="EMBL" id="KAF3451450.1"/>
    </source>
</evidence>
<feature type="region of interest" description="Disordered" evidence="1">
    <location>
        <begin position="681"/>
        <end position="701"/>
    </location>
</feature>
<dbReference type="InterPro" id="IPR039245">
    <property type="entry name" value="TYSND1/DEG15"/>
</dbReference>
<proteinExistence type="predicted"/>
<dbReference type="PANTHER" id="PTHR21004">
    <property type="entry name" value="SERINE PROTEASE-RELATED"/>
    <property type="match status" value="1"/>
</dbReference>
<dbReference type="Gene3D" id="2.40.10.120">
    <property type="match status" value="1"/>
</dbReference>
<dbReference type="OrthoDB" id="17845at2759"/>
<organism evidence="2 3">
    <name type="scientific">Rhamnella rubrinervis</name>
    <dbReference type="NCBI Taxonomy" id="2594499"/>
    <lineage>
        <taxon>Eukaryota</taxon>
        <taxon>Viridiplantae</taxon>
        <taxon>Streptophyta</taxon>
        <taxon>Embryophyta</taxon>
        <taxon>Tracheophyta</taxon>
        <taxon>Spermatophyta</taxon>
        <taxon>Magnoliopsida</taxon>
        <taxon>eudicotyledons</taxon>
        <taxon>Gunneridae</taxon>
        <taxon>Pentapetalae</taxon>
        <taxon>rosids</taxon>
        <taxon>fabids</taxon>
        <taxon>Rosales</taxon>
        <taxon>Rhamnaceae</taxon>
        <taxon>rhamnoid group</taxon>
        <taxon>Rhamneae</taxon>
        <taxon>Rhamnella</taxon>
    </lineage>
</organism>
<dbReference type="InterPro" id="IPR009003">
    <property type="entry name" value="Peptidase_S1_PA"/>
</dbReference>
<dbReference type="GO" id="GO:0016485">
    <property type="term" value="P:protein processing"/>
    <property type="evidence" value="ECO:0007669"/>
    <property type="project" value="InterPro"/>
</dbReference>
<evidence type="ECO:0000313" key="3">
    <source>
        <dbReference type="Proteomes" id="UP000796880"/>
    </source>
</evidence>
<dbReference type="Pfam" id="PF13365">
    <property type="entry name" value="Trypsin_2"/>
    <property type="match status" value="1"/>
</dbReference>
<evidence type="ECO:0008006" key="4">
    <source>
        <dbReference type="Google" id="ProtNLM"/>
    </source>
</evidence>
<dbReference type="FunFam" id="2.40.10.10:FF:000096">
    <property type="entry name" value="Glyoxysomal processing protease glyoxysomal"/>
    <property type="match status" value="1"/>
</dbReference>
<dbReference type="SUPFAM" id="SSF50494">
    <property type="entry name" value="Trypsin-like serine proteases"/>
    <property type="match status" value="2"/>
</dbReference>
<dbReference type="InterPro" id="IPR043504">
    <property type="entry name" value="Peptidase_S1_PA_chymotrypsin"/>
</dbReference>
<dbReference type="Proteomes" id="UP000796880">
    <property type="component" value="Unassembled WGS sequence"/>
</dbReference>
<dbReference type="GO" id="GO:0005777">
    <property type="term" value="C:peroxisome"/>
    <property type="evidence" value="ECO:0007669"/>
    <property type="project" value="InterPro"/>
</dbReference>
<accession>A0A8K0HFM1</accession>
<dbReference type="AlphaFoldDB" id="A0A8K0HFM1"/>